<keyword evidence="1" id="KW-0812">Transmembrane</keyword>
<keyword evidence="1" id="KW-0472">Membrane</keyword>
<feature type="transmembrane region" description="Helical" evidence="1">
    <location>
        <begin position="66"/>
        <end position="83"/>
    </location>
</feature>
<protein>
    <recommendedName>
        <fullName evidence="4">Cation:proton antiporter</fullName>
    </recommendedName>
</protein>
<keyword evidence="1" id="KW-1133">Transmembrane helix</keyword>
<dbReference type="Proteomes" id="UP000608522">
    <property type="component" value="Unassembled WGS sequence"/>
</dbReference>
<name>A0ABQ3TJL1_9ACTN</name>
<reference evidence="3" key="1">
    <citation type="submission" date="2023-07" db="EMBL/GenBank/DDBJ databases">
        <title>Whole genome shotgun sequence of Streptomyces spororaveus NBRC 15456.</title>
        <authorList>
            <person name="Komaki H."/>
            <person name="Tamura T."/>
        </authorList>
    </citation>
    <scope>NUCLEOTIDE SEQUENCE [LARGE SCALE GENOMIC DNA]</scope>
    <source>
        <strain evidence="3">NBRC 15456</strain>
    </source>
</reference>
<evidence type="ECO:0000313" key="3">
    <source>
        <dbReference type="Proteomes" id="UP000608522"/>
    </source>
</evidence>
<keyword evidence="3" id="KW-1185">Reference proteome</keyword>
<evidence type="ECO:0000313" key="2">
    <source>
        <dbReference type="EMBL" id="GHI80581.1"/>
    </source>
</evidence>
<proteinExistence type="predicted"/>
<gene>
    <name evidence="2" type="ORF">Sspor_61420</name>
</gene>
<organism evidence="2 3">
    <name type="scientific">Streptomyces spororaveus</name>
    <dbReference type="NCBI Taxonomy" id="284039"/>
    <lineage>
        <taxon>Bacteria</taxon>
        <taxon>Bacillati</taxon>
        <taxon>Actinomycetota</taxon>
        <taxon>Actinomycetes</taxon>
        <taxon>Kitasatosporales</taxon>
        <taxon>Streptomycetaceae</taxon>
        <taxon>Streptomyces</taxon>
    </lineage>
</organism>
<evidence type="ECO:0000256" key="1">
    <source>
        <dbReference type="SAM" id="Phobius"/>
    </source>
</evidence>
<sequence>MDIPVVARWALLALALLSFLGALRALHLARRAAPGHRSGRLLDAADHTLGTVLITSFALPGEHVEIPLVALALMAPVLVWKGVRETRSRRKAKPAPADGTA</sequence>
<comment type="caution">
    <text evidence="2">The sequence shown here is derived from an EMBL/GenBank/DDBJ whole genome shotgun (WGS) entry which is preliminary data.</text>
</comment>
<dbReference type="EMBL" id="BNED01000005">
    <property type="protein sequence ID" value="GHI80581.1"/>
    <property type="molecule type" value="Genomic_DNA"/>
</dbReference>
<accession>A0ABQ3TJL1</accession>
<dbReference type="RefSeq" id="WP_202201909.1">
    <property type="nucleotide sequence ID" value="NZ_BAAATO010000065.1"/>
</dbReference>
<evidence type="ECO:0008006" key="4">
    <source>
        <dbReference type="Google" id="ProtNLM"/>
    </source>
</evidence>